<dbReference type="InterPro" id="IPR011006">
    <property type="entry name" value="CheY-like_superfamily"/>
</dbReference>
<keyword evidence="2" id="KW-0963">Cytoplasm</keyword>
<evidence type="ECO:0000256" key="9">
    <source>
        <dbReference type="PROSITE-ProRule" id="PRU01091"/>
    </source>
</evidence>
<dbReference type="InterPro" id="IPR001789">
    <property type="entry name" value="Sig_transdc_resp-reg_receiver"/>
</dbReference>
<name>A0A2Z2NS50_9GAMM</name>
<evidence type="ECO:0000256" key="3">
    <source>
        <dbReference type="ARBA" id="ARBA00022553"/>
    </source>
</evidence>
<dbReference type="SMART" id="SM00862">
    <property type="entry name" value="Trans_reg_C"/>
    <property type="match status" value="1"/>
</dbReference>
<dbReference type="InterPro" id="IPR001867">
    <property type="entry name" value="OmpR/PhoB-type_DNA-bd"/>
</dbReference>
<evidence type="ECO:0000256" key="4">
    <source>
        <dbReference type="ARBA" id="ARBA00023012"/>
    </source>
</evidence>
<proteinExistence type="predicted"/>
<evidence type="ECO:0000313" key="13">
    <source>
        <dbReference type="Proteomes" id="UP000250079"/>
    </source>
</evidence>
<keyword evidence="13" id="KW-1185">Reference proteome</keyword>
<evidence type="ECO:0000256" key="1">
    <source>
        <dbReference type="ARBA" id="ARBA00004496"/>
    </source>
</evidence>
<dbReference type="Gene3D" id="6.10.250.690">
    <property type="match status" value="1"/>
</dbReference>
<dbReference type="GO" id="GO:0006355">
    <property type="term" value="P:regulation of DNA-templated transcription"/>
    <property type="evidence" value="ECO:0007669"/>
    <property type="project" value="InterPro"/>
</dbReference>
<dbReference type="Pfam" id="PF00486">
    <property type="entry name" value="Trans_reg_C"/>
    <property type="match status" value="1"/>
</dbReference>
<evidence type="ECO:0000256" key="7">
    <source>
        <dbReference type="ARBA" id="ARBA00023163"/>
    </source>
</evidence>
<dbReference type="Pfam" id="PF00072">
    <property type="entry name" value="Response_reg"/>
    <property type="match status" value="1"/>
</dbReference>
<dbReference type="InterPro" id="IPR016032">
    <property type="entry name" value="Sig_transdc_resp-reg_C-effctor"/>
</dbReference>
<dbReference type="GO" id="GO:0000976">
    <property type="term" value="F:transcription cis-regulatory region binding"/>
    <property type="evidence" value="ECO:0007669"/>
    <property type="project" value="TreeGrafter"/>
</dbReference>
<protein>
    <submittedName>
        <fullName evidence="12">Transcriptional regulatory protein OmpR</fullName>
    </submittedName>
</protein>
<dbReference type="CDD" id="cd00383">
    <property type="entry name" value="trans_reg_C"/>
    <property type="match status" value="1"/>
</dbReference>
<dbReference type="SUPFAM" id="SSF46894">
    <property type="entry name" value="C-terminal effector domain of the bipartite response regulators"/>
    <property type="match status" value="1"/>
</dbReference>
<keyword evidence="3 8" id="KW-0597">Phosphoprotein</keyword>
<dbReference type="GO" id="GO:0032993">
    <property type="term" value="C:protein-DNA complex"/>
    <property type="evidence" value="ECO:0007669"/>
    <property type="project" value="TreeGrafter"/>
</dbReference>
<comment type="subcellular location">
    <subcellularLocation>
        <location evidence="1">Cytoplasm</location>
    </subcellularLocation>
</comment>
<dbReference type="FunFam" id="1.10.10.10:FF:000099">
    <property type="entry name" value="Two-component system response regulator TorR"/>
    <property type="match status" value="1"/>
</dbReference>
<evidence type="ECO:0000259" key="10">
    <source>
        <dbReference type="PROSITE" id="PS50110"/>
    </source>
</evidence>
<dbReference type="PROSITE" id="PS51755">
    <property type="entry name" value="OMPR_PHOB"/>
    <property type="match status" value="1"/>
</dbReference>
<keyword evidence="4" id="KW-0902">Two-component regulatory system</keyword>
<evidence type="ECO:0000313" key="12">
    <source>
        <dbReference type="EMBL" id="ASJ72558.1"/>
    </source>
</evidence>
<keyword evidence="6 9" id="KW-0238">DNA-binding</keyword>
<feature type="modified residue" description="4-aspartylphosphate" evidence="8">
    <location>
        <position position="55"/>
    </location>
</feature>
<accession>A0A2Z2NS50</accession>
<evidence type="ECO:0000256" key="2">
    <source>
        <dbReference type="ARBA" id="ARBA00022490"/>
    </source>
</evidence>
<organism evidence="12 13">
    <name type="scientific">Granulosicoccus antarcticus IMCC3135</name>
    <dbReference type="NCBI Taxonomy" id="1192854"/>
    <lineage>
        <taxon>Bacteria</taxon>
        <taxon>Pseudomonadati</taxon>
        <taxon>Pseudomonadota</taxon>
        <taxon>Gammaproteobacteria</taxon>
        <taxon>Chromatiales</taxon>
        <taxon>Granulosicoccaceae</taxon>
        <taxon>Granulosicoccus</taxon>
    </lineage>
</organism>
<dbReference type="OrthoDB" id="9802426at2"/>
<evidence type="ECO:0000256" key="6">
    <source>
        <dbReference type="ARBA" id="ARBA00023125"/>
    </source>
</evidence>
<evidence type="ECO:0000259" key="11">
    <source>
        <dbReference type="PROSITE" id="PS51755"/>
    </source>
</evidence>
<evidence type="ECO:0000256" key="5">
    <source>
        <dbReference type="ARBA" id="ARBA00023015"/>
    </source>
</evidence>
<reference evidence="12 13" key="1">
    <citation type="submission" date="2016-12" db="EMBL/GenBank/DDBJ databases">
        <authorList>
            <person name="Song W.-J."/>
            <person name="Kurnit D.M."/>
        </authorList>
    </citation>
    <scope>NUCLEOTIDE SEQUENCE [LARGE SCALE GENOMIC DNA]</scope>
    <source>
        <strain evidence="12 13">IMCC3135</strain>
    </source>
</reference>
<dbReference type="GO" id="GO:0000156">
    <property type="term" value="F:phosphorelay response regulator activity"/>
    <property type="evidence" value="ECO:0007669"/>
    <property type="project" value="TreeGrafter"/>
</dbReference>
<dbReference type="GO" id="GO:0005829">
    <property type="term" value="C:cytosol"/>
    <property type="evidence" value="ECO:0007669"/>
    <property type="project" value="TreeGrafter"/>
</dbReference>
<gene>
    <name evidence="12" type="primary">ompR_3</name>
    <name evidence="12" type="ORF">IMCC3135_12350</name>
</gene>
<feature type="DNA-binding region" description="OmpR/PhoB-type" evidence="9">
    <location>
        <begin position="143"/>
        <end position="242"/>
    </location>
</feature>
<evidence type="ECO:0000256" key="8">
    <source>
        <dbReference type="PROSITE-ProRule" id="PRU00169"/>
    </source>
</evidence>
<dbReference type="Proteomes" id="UP000250079">
    <property type="component" value="Chromosome"/>
</dbReference>
<dbReference type="InterPro" id="IPR039420">
    <property type="entry name" value="WalR-like"/>
</dbReference>
<feature type="domain" description="Response regulatory" evidence="10">
    <location>
        <begin position="6"/>
        <end position="119"/>
    </location>
</feature>
<dbReference type="SUPFAM" id="SSF52172">
    <property type="entry name" value="CheY-like"/>
    <property type="match status" value="1"/>
</dbReference>
<dbReference type="PANTHER" id="PTHR48111:SF4">
    <property type="entry name" value="DNA-BINDING DUAL TRANSCRIPTIONAL REGULATOR OMPR"/>
    <property type="match status" value="1"/>
</dbReference>
<feature type="domain" description="OmpR/PhoB-type" evidence="11">
    <location>
        <begin position="143"/>
        <end position="242"/>
    </location>
</feature>
<dbReference type="InterPro" id="IPR036388">
    <property type="entry name" value="WH-like_DNA-bd_sf"/>
</dbReference>
<dbReference type="Gene3D" id="3.40.50.2300">
    <property type="match status" value="1"/>
</dbReference>
<dbReference type="PROSITE" id="PS50110">
    <property type="entry name" value="RESPONSE_REGULATORY"/>
    <property type="match status" value="1"/>
</dbReference>
<dbReference type="KEGG" id="gai:IMCC3135_12350"/>
<dbReference type="PANTHER" id="PTHR48111">
    <property type="entry name" value="REGULATOR OF RPOS"/>
    <property type="match status" value="1"/>
</dbReference>
<dbReference type="RefSeq" id="WP_088917858.1">
    <property type="nucleotide sequence ID" value="NZ_CP018632.1"/>
</dbReference>
<keyword evidence="5" id="KW-0805">Transcription regulation</keyword>
<keyword evidence="7" id="KW-0804">Transcription</keyword>
<dbReference type="Gene3D" id="1.10.10.10">
    <property type="entry name" value="Winged helix-like DNA-binding domain superfamily/Winged helix DNA-binding domain"/>
    <property type="match status" value="1"/>
</dbReference>
<dbReference type="AlphaFoldDB" id="A0A2Z2NS50"/>
<sequence>MISKATILVVDDDLRIRELLRTSLNAEGFAVLEAGTSEELYERLNSEDIDLITMDVLLDRENGLDLVRDIRRRSDIPIILVSGRVELIDTVVGLEIGADDYITKPFPIRELIARVRSVLRRAGSTTKAYPRQGHTPEVTENTMEVIRFGEWTLMPAARQLRNPDNEEVNLTTAEYDLLEIFISSPQRALSRDHLMEQLTGRDWQSSDRVIDNHVAQLRKKIESDDGFEWIKTVRGTGYMFAGKTTRELLQM</sequence>
<dbReference type="SMART" id="SM00448">
    <property type="entry name" value="REC"/>
    <property type="match status" value="1"/>
</dbReference>
<dbReference type="EMBL" id="CP018632">
    <property type="protein sequence ID" value="ASJ72558.1"/>
    <property type="molecule type" value="Genomic_DNA"/>
</dbReference>